<protein>
    <recommendedName>
        <fullName evidence="3">Phage tail protein</fullName>
    </recommendedName>
</protein>
<sequence length="119" mass="12245">MSDSSEGLFQVVIGAHDLGVFTGCRGLESGPESGAIVLSRPWTRHAAVVSAWMDDGGSDEPGTEGGEITMLGPERAPLACWTLEDVVPVQWNGAVDGSGDADSGLETLELSCAGLSKVI</sequence>
<name>A0ABN1CZN0_SACER</name>
<dbReference type="EMBL" id="BAAAGS010000019">
    <property type="protein sequence ID" value="GAA0530299.1"/>
    <property type="molecule type" value="Genomic_DNA"/>
</dbReference>
<evidence type="ECO:0000313" key="2">
    <source>
        <dbReference type="Proteomes" id="UP001500729"/>
    </source>
</evidence>
<accession>A0ABN1CZN0</accession>
<dbReference type="RefSeq" id="WP_009949128.1">
    <property type="nucleotide sequence ID" value="NZ_BAAAGS010000019.1"/>
</dbReference>
<keyword evidence="2" id="KW-1185">Reference proteome</keyword>
<comment type="caution">
    <text evidence="1">The sequence shown here is derived from an EMBL/GenBank/DDBJ whole genome shotgun (WGS) entry which is preliminary data.</text>
</comment>
<reference evidence="1 2" key="1">
    <citation type="journal article" date="2019" name="Int. J. Syst. Evol. Microbiol.">
        <title>The Global Catalogue of Microorganisms (GCM) 10K type strain sequencing project: providing services to taxonomists for standard genome sequencing and annotation.</title>
        <authorList>
            <consortium name="The Broad Institute Genomics Platform"/>
            <consortium name="The Broad Institute Genome Sequencing Center for Infectious Disease"/>
            <person name="Wu L."/>
            <person name="Ma J."/>
        </authorList>
    </citation>
    <scope>NUCLEOTIDE SEQUENCE [LARGE SCALE GENOMIC DNA]</scope>
    <source>
        <strain evidence="1 2">JCM 10303</strain>
    </source>
</reference>
<evidence type="ECO:0000313" key="1">
    <source>
        <dbReference type="EMBL" id="GAA0530299.1"/>
    </source>
</evidence>
<organism evidence="1 2">
    <name type="scientific">Saccharopolyspora erythraea</name>
    <name type="common">Streptomyces erythraeus</name>
    <dbReference type="NCBI Taxonomy" id="1836"/>
    <lineage>
        <taxon>Bacteria</taxon>
        <taxon>Bacillati</taxon>
        <taxon>Actinomycetota</taxon>
        <taxon>Actinomycetes</taxon>
        <taxon>Pseudonocardiales</taxon>
        <taxon>Pseudonocardiaceae</taxon>
        <taxon>Saccharopolyspora</taxon>
    </lineage>
</organism>
<gene>
    <name evidence="1" type="ORF">GCM10009533_31900</name>
</gene>
<dbReference type="Proteomes" id="UP001500729">
    <property type="component" value="Unassembled WGS sequence"/>
</dbReference>
<evidence type="ECO:0008006" key="3">
    <source>
        <dbReference type="Google" id="ProtNLM"/>
    </source>
</evidence>
<proteinExistence type="predicted"/>